<dbReference type="Proteomes" id="UP000824219">
    <property type="component" value="Linkage Group LG08"/>
</dbReference>
<proteinExistence type="predicted"/>
<protein>
    <submittedName>
        <fullName evidence="1">Uncharacterized protein</fullName>
    </submittedName>
</protein>
<comment type="caution">
    <text evidence="1">The sequence shown here is derived from an EMBL/GenBank/DDBJ whole genome shotgun (WGS) entry which is preliminary data.</text>
</comment>
<reference evidence="1 2" key="1">
    <citation type="submission" date="2021-06" db="EMBL/GenBank/DDBJ databases">
        <title>Chromosome-level genome assembly of the red-tail catfish (Hemibagrus wyckioides).</title>
        <authorList>
            <person name="Shao F."/>
        </authorList>
    </citation>
    <scope>NUCLEOTIDE SEQUENCE [LARGE SCALE GENOMIC DNA]</scope>
    <source>
        <strain evidence="1">EC202008001</strain>
        <tissue evidence="1">Blood</tissue>
    </source>
</reference>
<gene>
    <name evidence="1" type="ORF">KOW79_007136</name>
</gene>
<evidence type="ECO:0000313" key="2">
    <source>
        <dbReference type="Proteomes" id="UP000824219"/>
    </source>
</evidence>
<keyword evidence="2" id="KW-1185">Reference proteome</keyword>
<accession>A0A9D3NV53</accession>
<dbReference type="EMBL" id="JAHKSW010000008">
    <property type="protein sequence ID" value="KAG7328962.1"/>
    <property type="molecule type" value="Genomic_DNA"/>
</dbReference>
<name>A0A9D3NV53_9TELE</name>
<sequence length="87" mass="9284">MTSLSVGGESVLVPGERSIPVCIISCMCVRIFRPAEKDIFVKITAHREPALIITGKPVRGVEGLLISSHLISLARDTSASARQLVKG</sequence>
<dbReference type="AlphaFoldDB" id="A0A9D3NV53"/>
<evidence type="ECO:0000313" key="1">
    <source>
        <dbReference type="EMBL" id="KAG7328962.1"/>
    </source>
</evidence>
<organism evidence="1 2">
    <name type="scientific">Hemibagrus wyckioides</name>
    <dbReference type="NCBI Taxonomy" id="337641"/>
    <lineage>
        <taxon>Eukaryota</taxon>
        <taxon>Metazoa</taxon>
        <taxon>Chordata</taxon>
        <taxon>Craniata</taxon>
        <taxon>Vertebrata</taxon>
        <taxon>Euteleostomi</taxon>
        <taxon>Actinopterygii</taxon>
        <taxon>Neopterygii</taxon>
        <taxon>Teleostei</taxon>
        <taxon>Ostariophysi</taxon>
        <taxon>Siluriformes</taxon>
        <taxon>Bagridae</taxon>
        <taxon>Hemibagrus</taxon>
    </lineage>
</organism>